<gene>
    <name evidence="1" type="ORF">B296_00003199</name>
</gene>
<protein>
    <submittedName>
        <fullName evidence="1">Uncharacterized protein</fullName>
    </submittedName>
</protein>
<accession>A0A427B8P5</accession>
<dbReference type="Proteomes" id="UP000287651">
    <property type="component" value="Unassembled WGS sequence"/>
</dbReference>
<evidence type="ECO:0000313" key="1">
    <source>
        <dbReference type="EMBL" id="RRT84813.1"/>
    </source>
</evidence>
<comment type="caution">
    <text evidence="1">The sequence shown here is derived from an EMBL/GenBank/DDBJ whole genome shotgun (WGS) entry which is preliminary data.</text>
</comment>
<organism evidence="1 2">
    <name type="scientific">Ensete ventricosum</name>
    <name type="common">Abyssinian banana</name>
    <name type="synonym">Musa ensete</name>
    <dbReference type="NCBI Taxonomy" id="4639"/>
    <lineage>
        <taxon>Eukaryota</taxon>
        <taxon>Viridiplantae</taxon>
        <taxon>Streptophyta</taxon>
        <taxon>Embryophyta</taxon>
        <taxon>Tracheophyta</taxon>
        <taxon>Spermatophyta</taxon>
        <taxon>Magnoliopsida</taxon>
        <taxon>Liliopsida</taxon>
        <taxon>Zingiberales</taxon>
        <taxon>Musaceae</taxon>
        <taxon>Ensete</taxon>
    </lineage>
</organism>
<evidence type="ECO:0000313" key="2">
    <source>
        <dbReference type="Proteomes" id="UP000287651"/>
    </source>
</evidence>
<dbReference type="AlphaFoldDB" id="A0A427B8P5"/>
<dbReference type="EMBL" id="AMZH03000229">
    <property type="protein sequence ID" value="RRT84813.1"/>
    <property type="molecule type" value="Genomic_DNA"/>
</dbReference>
<reference evidence="1 2" key="1">
    <citation type="journal article" date="2014" name="Agronomy (Basel)">
        <title>A Draft Genome Sequence for Ensete ventricosum, the Drought-Tolerant Tree Against Hunger.</title>
        <authorList>
            <person name="Harrison J."/>
            <person name="Moore K.A."/>
            <person name="Paszkiewicz K."/>
            <person name="Jones T."/>
            <person name="Grant M."/>
            <person name="Ambacheew D."/>
            <person name="Muzemil S."/>
            <person name="Studholme D.J."/>
        </authorList>
    </citation>
    <scope>NUCLEOTIDE SEQUENCE [LARGE SCALE GENOMIC DNA]</scope>
</reference>
<proteinExistence type="predicted"/>
<sequence length="102" mass="11579">MIFVFYLSEHCGGILTLLCIHRVACQMSFTTPLLVSQMEFMKVLFSLYSKYSGIAIGGDVFPGSTLSDHVLRFNNIPQVIHFEFSFLIYHRPPPLQYTGSLV</sequence>
<name>A0A427B8P5_ENSVE</name>